<dbReference type="Proteomes" id="UP000216947">
    <property type="component" value="Unassembled WGS sequence"/>
</dbReference>
<name>A0A261QWK5_9BORD</name>
<dbReference type="InterPro" id="IPR036390">
    <property type="entry name" value="WH_DNA-bd_sf"/>
</dbReference>
<organism evidence="6 7">
    <name type="scientific">Bordetella genomosp. 7</name>
    <dbReference type="NCBI Taxonomy" id="1416805"/>
    <lineage>
        <taxon>Bacteria</taxon>
        <taxon>Pseudomonadati</taxon>
        <taxon>Pseudomonadota</taxon>
        <taxon>Betaproteobacteria</taxon>
        <taxon>Burkholderiales</taxon>
        <taxon>Alcaligenaceae</taxon>
        <taxon>Bordetella</taxon>
    </lineage>
</organism>
<dbReference type="InterPro" id="IPR014757">
    <property type="entry name" value="Tscrpt_reg_IclR_C"/>
</dbReference>
<accession>A0A261QWK5</accession>
<dbReference type="GO" id="GO:0003677">
    <property type="term" value="F:DNA binding"/>
    <property type="evidence" value="ECO:0007669"/>
    <property type="project" value="UniProtKB-KW"/>
</dbReference>
<protein>
    <recommendedName>
        <fullName evidence="8">IclR family transcriptional regulator</fullName>
    </recommendedName>
</protein>
<reference evidence="7" key="1">
    <citation type="submission" date="2017-05" db="EMBL/GenBank/DDBJ databases">
        <title>Complete and WGS of Bordetella genogroups.</title>
        <authorList>
            <person name="Spilker T."/>
            <person name="Lipuma J."/>
        </authorList>
    </citation>
    <scope>NUCLEOTIDE SEQUENCE [LARGE SCALE GENOMIC DNA]</scope>
    <source>
        <strain evidence="7">AU18089</strain>
    </source>
</reference>
<dbReference type="GO" id="GO:0003700">
    <property type="term" value="F:DNA-binding transcription factor activity"/>
    <property type="evidence" value="ECO:0007669"/>
    <property type="project" value="TreeGrafter"/>
</dbReference>
<keyword evidence="7" id="KW-1185">Reference proteome</keyword>
<evidence type="ECO:0000259" key="5">
    <source>
        <dbReference type="PROSITE" id="PS51078"/>
    </source>
</evidence>
<dbReference type="EMBL" id="NEVK01000008">
    <property type="protein sequence ID" value="OZI16772.1"/>
    <property type="molecule type" value="Genomic_DNA"/>
</dbReference>
<dbReference type="AlphaFoldDB" id="A0A261QWK5"/>
<dbReference type="InterPro" id="IPR029016">
    <property type="entry name" value="GAF-like_dom_sf"/>
</dbReference>
<evidence type="ECO:0000313" key="7">
    <source>
        <dbReference type="Proteomes" id="UP000216947"/>
    </source>
</evidence>
<evidence type="ECO:0000256" key="2">
    <source>
        <dbReference type="ARBA" id="ARBA00023125"/>
    </source>
</evidence>
<evidence type="ECO:0000256" key="3">
    <source>
        <dbReference type="ARBA" id="ARBA00023163"/>
    </source>
</evidence>
<dbReference type="InterPro" id="IPR036388">
    <property type="entry name" value="WH-like_DNA-bd_sf"/>
</dbReference>
<gene>
    <name evidence="6" type="ORF">CAL19_19115</name>
</gene>
<dbReference type="InterPro" id="IPR005471">
    <property type="entry name" value="Tscrpt_reg_IclR_N"/>
</dbReference>
<evidence type="ECO:0000256" key="1">
    <source>
        <dbReference type="ARBA" id="ARBA00023015"/>
    </source>
</evidence>
<comment type="caution">
    <text evidence="6">The sequence shown here is derived from an EMBL/GenBank/DDBJ whole genome shotgun (WGS) entry which is preliminary data.</text>
</comment>
<sequence length="293" mass="32562">MARHAILRDEFILATKHEVESVTLPERVAEAGPEDTSGRTVGKPVGAIISGLAVLRALHHAQRPLRASEVARQTGLHRGTAFNILRTFQREGMVAYNELDQTYSIGVMMLELAHGVLRTSGLLDVIRPEMFSLAERVGVTVALAKVEKSYDLVLLDFVGGGFRVDSYFSVGRRSRRFSGASGLVMAAFSGAQDEFIEQEFEHTEWFRRPSFEEYRERMLATRARGFALDQGNRRSGLTQIAVPIFSQQGPLALVLTAANFSYTMNEQKITEVAEAMLAFADRISPELGRLRLD</sequence>
<dbReference type="Gene3D" id="1.10.10.10">
    <property type="entry name" value="Winged helix-like DNA-binding domain superfamily/Winged helix DNA-binding domain"/>
    <property type="match status" value="1"/>
</dbReference>
<feature type="domain" description="IclR-ED" evidence="5">
    <location>
        <begin position="108"/>
        <end position="289"/>
    </location>
</feature>
<dbReference type="Pfam" id="PF01614">
    <property type="entry name" value="IclR_C"/>
    <property type="match status" value="1"/>
</dbReference>
<dbReference type="SUPFAM" id="SSF46785">
    <property type="entry name" value="Winged helix' DNA-binding domain"/>
    <property type="match status" value="1"/>
</dbReference>
<evidence type="ECO:0000313" key="6">
    <source>
        <dbReference type="EMBL" id="OZI16772.1"/>
    </source>
</evidence>
<dbReference type="SUPFAM" id="SSF55781">
    <property type="entry name" value="GAF domain-like"/>
    <property type="match status" value="1"/>
</dbReference>
<dbReference type="PANTHER" id="PTHR30136:SF24">
    <property type="entry name" value="HTH-TYPE TRANSCRIPTIONAL REPRESSOR ALLR"/>
    <property type="match status" value="1"/>
</dbReference>
<evidence type="ECO:0008006" key="8">
    <source>
        <dbReference type="Google" id="ProtNLM"/>
    </source>
</evidence>
<dbReference type="PROSITE" id="PS51078">
    <property type="entry name" value="ICLR_ED"/>
    <property type="match status" value="1"/>
</dbReference>
<keyword evidence="3" id="KW-0804">Transcription</keyword>
<dbReference type="GO" id="GO:0045892">
    <property type="term" value="P:negative regulation of DNA-templated transcription"/>
    <property type="evidence" value="ECO:0007669"/>
    <property type="project" value="TreeGrafter"/>
</dbReference>
<dbReference type="Pfam" id="PF09339">
    <property type="entry name" value="HTH_IclR"/>
    <property type="match status" value="1"/>
</dbReference>
<dbReference type="SMART" id="SM00346">
    <property type="entry name" value="HTH_ICLR"/>
    <property type="match status" value="1"/>
</dbReference>
<dbReference type="InterPro" id="IPR050707">
    <property type="entry name" value="HTH_MetabolicPath_Reg"/>
</dbReference>
<keyword evidence="2" id="KW-0238">DNA-binding</keyword>
<keyword evidence="1" id="KW-0805">Transcription regulation</keyword>
<dbReference type="PANTHER" id="PTHR30136">
    <property type="entry name" value="HELIX-TURN-HELIX TRANSCRIPTIONAL REGULATOR, ICLR FAMILY"/>
    <property type="match status" value="1"/>
</dbReference>
<evidence type="ECO:0000259" key="4">
    <source>
        <dbReference type="PROSITE" id="PS51077"/>
    </source>
</evidence>
<proteinExistence type="predicted"/>
<feature type="domain" description="HTH iclR-type" evidence="4">
    <location>
        <begin position="45"/>
        <end position="107"/>
    </location>
</feature>
<dbReference type="Gene3D" id="3.30.450.40">
    <property type="match status" value="1"/>
</dbReference>
<dbReference type="PROSITE" id="PS51077">
    <property type="entry name" value="HTH_ICLR"/>
    <property type="match status" value="1"/>
</dbReference>